<evidence type="ECO:0000313" key="2">
    <source>
        <dbReference type="Proteomes" id="UP001150941"/>
    </source>
</evidence>
<evidence type="ECO:0000313" key="1">
    <source>
        <dbReference type="EMBL" id="KAJ5226165.1"/>
    </source>
</evidence>
<organism evidence="1 2">
    <name type="scientific">Penicillium chermesinum</name>
    <dbReference type="NCBI Taxonomy" id="63820"/>
    <lineage>
        <taxon>Eukaryota</taxon>
        <taxon>Fungi</taxon>
        <taxon>Dikarya</taxon>
        <taxon>Ascomycota</taxon>
        <taxon>Pezizomycotina</taxon>
        <taxon>Eurotiomycetes</taxon>
        <taxon>Eurotiomycetidae</taxon>
        <taxon>Eurotiales</taxon>
        <taxon>Aspergillaceae</taxon>
        <taxon>Penicillium</taxon>
    </lineage>
</organism>
<reference evidence="1" key="2">
    <citation type="journal article" date="2023" name="IMA Fungus">
        <title>Comparative genomic study of the Penicillium genus elucidates a diverse pangenome and 15 lateral gene transfer events.</title>
        <authorList>
            <person name="Petersen C."/>
            <person name="Sorensen T."/>
            <person name="Nielsen M.R."/>
            <person name="Sondergaard T.E."/>
            <person name="Sorensen J.L."/>
            <person name="Fitzpatrick D.A."/>
            <person name="Frisvad J.C."/>
            <person name="Nielsen K.L."/>
        </authorList>
    </citation>
    <scope>NUCLEOTIDE SEQUENCE</scope>
    <source>
        <strain evidence="1">IBT 19713</strain>
    </source>
</reference>
<accession>A0A9W9NU96</accession>
<keyword evidence="2" id="KW-1185">Reference proteome</keyword>
<protein>
    <submittedName>
        <fullName evidence="1">Uncharacterized protein</fullName>
    </submittedName>
</protein>
<reference evidence="1" key="1">
    <citation type="submission" date="2022-11" db="EMBL/GenBank/DDBJ databases">
        <authorList>
            <person name="Petersen C."/>
        </authorList>
    </citation>
    <scope>NUCLEOTIDE SEQUENCE</scope>
    <source>
        <strain evidence="1">IBT 19713</strain>
    </source>
</reference>
<dbReference type="RefSeq" id="XP_058329576.1">
    <property type="nucleotide sequence ID" value="XM_058476686.1"/>
</dbReference>
<comment type="caution">
    <text evidence="1">The sequence shown here is derived from an EMBL/GenBank/DDBJ whole genome shotgun (WGS) entry which is preliminary data.</text>
</comment>
<name>A0A9W9NU96_9EURO</name>
<dbReference type="Proteomes" id="UP001150941">
    <property type="component" value="Unassembled WGS sequence"/>
</dbReference>
<dbReference type="EMBL" id="JAPQKS010000005">
    <property type="protein sequence ID" value="KAJ5226165.1"/>
    <property type="molecule type" value="Genomic_DNA"/>
</dbReference>
<sequence length="139" mass="15457">MGRSGLFGGRCRNLANAQYDMGLQGCWGQNPIERRAILPLTALQGELFRQAGPTRAEPRCKTEFEIALHPSSFLQFRDPRARLFEADASNIYKSSGTYLGSMGLVGPMGLLGPSEYTSRAQPWIRDFKLGPNRLITRAH</sequence>
<gene>
    <name evidence="1" type="ORF">N7468_007390</name>
</gene>
<dbReference type="AlphaFoldDB" id="A0A9W9NU96"/>
<proteinExistence type="predicted"/>
<dbReference type="GeneID" id="83203989"/>